<dbReference type="EMBL" id="UZAN01066710">
    <property type="protein sequence ID" value="VDP94229.1"/>
    <property type="molecule type" value="Genomic_DNA"/>
</dbReference>
<evidence type="ECO:0000256" key="2">
    <source>
        <dbReference type="ARBA" id="ARBA00004725"/>
    </source>
</evidence>
<keyword evidence="4" id="KW-0288">FMN</keyword>
<evidence type="ECO:0000256" key="3">
    <source>
        <dbReference type="ARBA" id="ARBA00022630"/>
    </source>
</evidence>
<evidence type="ECO:0000313" key="8">
    <source>
        <dbReference type="Proteomes" id="UP000272942"/>
    </source>
</evidence>
<evidence type="ECO:0000256" key="1">
    <source>
        <dbReference type="ARBA" id="ARBA00001917"/>
    </source>
</evidence>
<dbReference type="InterPro" id="IPR050074">
    <property type="entry name" value="DHO_dehydrogenase"/>
</dbReference>
<reference evidence="7 8" key="2">
    <citation type="submission" date="2018-11" db="EMBL/GenBank/DDBJ databases">
        <authorList>
            <consortium name="Pathogen Informatics"/>
        </authorList>
    </citation>
    <scope>NUCLEOTIDE SEQUENCE [LARGE SCALE GENOMIC DNA]</scope>
    <source>
        <strain evidence="7 8">Egypt</strain>
    </source>
</reference>
<evidence type="ECO:0000313" key="9">
    <source>
        <dbReference type="WBParaSite" id="ECPE_0001699801-mRNA-1"/>
    </source>
</evidence>
<gene>
    <name evidence="7" type="ORF">ECPE_LOCUS16955</name>
</gene>
<sequence length="166" mass="18313">MSSRLRSAASVLGLGLGIFVAKSLYSGNERFYQEIVMPVAHAVIRDGEQAHKWALKAFTLGFIPTKPRGLFPELQRNVFGLSFDHPVGIAAGFDKDGDAVLSLLKAGFSFVEVGTVTPRPQPGNPRPRVFRWRACEAVINRYGFNSAGHDAVYEKLKNRPWEGMPP</sequence>
<dbReference type="GO" id="GO:0004152">
    <property type="term" value="F:dihydroorotate dehydrogenase activity"/>
    <property type="evidence" value="ECO:0007669"/>
    <property type="project" value="TreeGrafter"/>
</dbReference>
<evidence type="ECO:0000313" key="7">
    <source>
        <dbReference type="EMBL" id="VDP94229.1"/>
    </source>
</evidence>
<keyword evidence="8" id="KW-1185">Reference proteome</keyword>
<dbReference type="GO" id="GO:0044205">
    <property type="term" value="P:'de novo' UMP biosynthetic process"/>
    <property type="evidence" value="ECO:0007669"/>
    <property type="project" value="UniProtKB-UniPathway"/>
</dbReference>
<dbReference type="InterPro" id="IPR005720">
    <property type="entry name" value="Dihydroorotate_DH_cat"/>
</dbReference>
<comment type="cofactor">
    <cofactor evidence="1">
        <name>FMN</name>
        <dbReference type="ChEBI" id="CHEBI:58210"/>
    </cofactor>
</comment>
<keyword evidence="5" id="KW-0560">Oxidoreductase</keyword>
<evidence type="ECO:0000259" key="6">
    <source>
        <dbReference type="Pfam" id="PF01180"/>
    </source>
</evidence>
<accession>A0A183BCM0</accession>
<dbReference type="OrthoDB" id="14784at2759"/>
<dbReference type="WBParaSite" id="ECPE_0001699801-mRNA-1">
    <property type="protein sequence ID" value="ECPE_0001699801-mRNA-1"/>
    <property type="gene ID" value="ECPE_0001699801"/>
</dbReference>
<dbReference type="Pfam" id="PF01180">
    <property type="entry name" value="DHO_dh"/>
    <property type="match status" value="1"/>
</dbReference>
<proteinExistence type="predicted"/>
<protein>
    <submittedName>
        <fullName evidence="9">DHO_dh domain-containing protein</fullName>
    </submittedName>
</protein>
<dbReference type="Gene3D" id="3.20.20.70">
    <property type="entry name" value="Aldolase class I"/>
    <property type="match status" value="1"/>
</dbReference>
<dbReference type="AlphaFoldDB" id="A0A183BCM0"/>
<name>A0A183BCM0_9TREM</name>
<keyword evidence="3" id="KW-0285">Flavoprotein</keyword>
<dbReference type="GO" id="GO:0005743">
    <property type="term" value="C:mitochondrial inner membrane"/>
    <property type="evidence" value="ECO:0007669"/>
    <property type="project" value="TreeGrafter"/>
</dbReference>
<reference evidence="9" key="1">
    <citation type="submission" date="2016-06" db="UniProtKB">
        <authorList>
            <consortium name="WormBaseParasite"/>
        </authorList>
    </citation>
    <scope>IDENTIFICATION</scope>
</reference>
<dbReference type="PROSITE" id="PS00911">
    <property type="entry name" value="DHODEHASE_1"/>
    <property type="match status" value="1"/>
</dbReference>
<dbReference type="GO" id="GO:0006207">
    <property type="term" value="P:'de novo' pyrimidine nucleobase biosynthetic process"/>
    <property type="evidence" value="ECO:0007669"/>
    <property type="project" value="InterPro"/>
</dbReference>
<dbReference type="PANTHER" id="PTHR48109">
    <property type="entry name" value="DIHYDROOROTATE DEHYDROGENASE (QUINONE), MITOCHONDRIAL-RELATED"/>
    <property type="match status" value="1"/>
</dbReference>
<dbReference type="PANTHER" id="PTHR48109:SF4">
    <property type="entry name" value="DIHYDROOROTATE DEHYDROGENASE (QUINONE), MITOCHONDRIAL"/>
    <property type="match status" value="1"/>
</dbReference>
<evidence type="ECO:0000256" key="4">
    <source>
        <dbReference type="ARBA" id="ARBA00022643"/>
    </source>
</evidence>
<dbReference type="InterPro" id="IPR013785">
    <property type="entry name" value="Aldolase_TIM"/>
</dbReference>
<organism evidence="9">
    <name type="scientific">Echinostoma caproni</name>
    <dbReference type="NCBI Taxonomy" id="27848"/>
    <lineage>
        <taxon>Eukaryota</taxon>
        <taxon>Metazoa</taxon>
        <taxon>Spiralia</taxon>
        <taxon>Lophotrochozoa</taxon>
        <taxon>Platyhelminthes</taxon>
        <taxon>Trematoda</taxon>
        <taxon>Digenea</taxon>
        <taxon>Plagiorchiida</taxon>
        <taxon>Echinostomata</taxon>
        <taxon>Echinostomatoidea</taxon>
        <taxon>Echinostomatidae</taxon>
        <taxon>Echinostoma</taxon>
    </lineage>
</organism>
<comment type="pathway">
    <text evidence="2">Pyrimidine metabolism; UMP biosynthesis via de novo pathway.</text>
</comment>
<dbReference type="Proteomes" id="UP000272942">
    <property type="component" value="Unassembled WGS sequence"/>
</dbReference>
<dbReference type="UniPathway" id="UPA00070"/>
<dbReference type="SUPFAM" id="SSF51395">
    <property type="entry name" value="FMN-linked oxidoreductases"/>
    <property type="match status" value="1"/>
</dbReference>
<feature type="domain" description="Dihydroorotate dehydrogenase catalytic" evidence="6">
    <location>
        <begin position="74"/>
        <end position="159"/>
    </location>
</feature>
<evidence type="ECO:0000256" key="5">
    <source>
        <dbReference type="ARBA" id="ARBA00023002"/>
    </source>
</evidence>
<dbReference type="InterPro" id="IPR001295">
    <property type="entry name" value="Dihydroorotate_DH_CS"/>
</dbReference>